<reference evidence="4 5" key="1">
    <citation type="submission" date="2020-07" db="EMBL/GenBank/DDBJ databases">
        <title>Pseudogemmobacter sp. nov., isolated from poultry manure in Taiwan.</title>
        <authorList>
            <person name="Lin S.-Y."/>
            <person name="Tang Y.-S."/>
            <person name="Young C.-C."/>
        </authorList>
    </citation>
    <scope>NUCLEOTIDE SEQUENCE [LARGE SCALE GENOMIC DNA]</scope>
    <source>
        <strain evidence="4 5">CC-YST710</strain>
    </source>
</reference>
<feature type="domain" description="Initiator Rep protein WH1" evidence="3">
    <location>
        <begin position="21"/>
        <end position="163"/>
    </location>
</feature>
<dbReference type="RefSeq" id="WP_226937395.1">
    <property type="nucleotide sequence ID" value="NZ_JACDXX010000024.1"/>
</dbReference>
<name>A0ABS8CRF1_9RHOB</name>
<dbReference type="InterPro" id="IPR000525">
    <property type="entry name" value="Initiator_Rep_WH1"/>
</dbReference>
<dbReference type="EMBL" id="JACDXX010000024">
    <property type="protein sequence ID" value="MCB5411964.1"/>
    <property type="molecule type" value="Genomic_DNA"/>
</dbReference>
<protein>
    <submittedName>
        <fullName evidence="4">Replication initiation protein</fullName>
    </submittedName>
</protein>
<evidence type="ECO:0000256" key="2">
    <source>
        <dbReference type="SAM" id="MobiDB-lite"/>
    </source>
</evidence>
<organism evidence="4 5">
    <name type="scientific">Pseudogemmobacter faecipullorum</name>
    <dbReference type="NCBI Taxonomy" id="2755041"/>
    <lineage>
        <taxon>Bacteria</taxon>
        <taxon>Pseudomonadati</taxon>
        <taxon>Pseudomonadota</taxon>
        <taxon>Alphaproteobacteria</taxon>
        <taxon>Rhodobacterales</taxon>
        <taxon>Paracoccaceae</taxon>
        <taxon>Pseudogemmobacter</taxon>
    </lineage>
</organism>
<evidence type="ECO:0000313" key="5">
    <source>
        <dbReference type="Proteomes" id="UP001198571"/>
    </source>
</evidence>
<dbReference type="Pfam" id="PF21205">
    <property type="entry name" value="Rep3_C"/>
    <property type="match status" value="1"/>
</dbReference>
<keyword evidence="5" id="KW-1185">Reference proteome</keyword>
<gene>
    <name evidence="4" type="ORF">H0485_18415</name>
</gene>
<evidence type="ECO:0000313" key="4">
    <source>
        <dbReference type="EMBL" id="MCB5411964.1"/>
    </source>
</evidence>
<dbReference type="Proteomes" id="UP001198571">
    <property type="component" value="Unassembled WGS sequence"/>
</dbReference>
<evidence type="ECO:0000256" key="1">
    <source>
        <dbReference type="ARBA" id="ARBA00038283"/>
    </source>
</evidence>
<comment type="similarity">
    <text evidence="1">Belongs to the initiator RepB protein family.</text>
</comment>
<dbReference type="Gene3D" id="1.10.10.10">
    <property type="entry name" value="Winged helix-like DNA-binding domain superfamily/Winged helix DNA-binding domain"/>
    <property type="match status" value="1"/>
</dbReference>
<dbReference type="InterPro" id="IPR036390">
    <property type="entry name" value="WH_DNA-bd_sf"/>
</dbReference>
<dbReference type="Pfam" id="PF01051">
    <property type="entry name" value="Rep3_N"/>
    <property type="match status" value="1"/>
</dbReference>
<accession>A0ABS8CRF1</accession>
<comment type="caution">
    <text evidence="4">The sequence shown here is derived from an EMBL/GenBank/DDBJ whole genome shotgun (WGS) entry which is preliminary data.</text>
</comment>
<dbReference type="SUPFAM" id="SSF46785">
    <property type="entry name" value="Winged helix' DNA-binding domain"/>
    <property type="match status" value="1"/>
</dbReference>
<feature type="region of interest" description="Disordered" evidence="2">
    <location>
        <begin position="1"/>
        <end position="20"/>
    </location>
</feature>
<sequence>MSENRPKTTRTLDVKPNPGEMVKPSELIDVKGATGLTLQDRRIYNILLDNAFGPDLAVEGRRFEIDLADLRDSHDSNDRLIASIEALMKTIVTVARPDGSQDRVQLLGWNNLSDPYRRHGTLKYSIQPELAALLRDSSVFAKLQLQVMRHFTSKYALALYEAISRRVRMQKMVETVSLEDFRDMLGVEPGKLEGYGNLNKFAITPALLEVNALAEFSVSVTPQKLGKRVASVVIGWGMKDIEGRKAAWAELHRPRVGRKARITGTAEIVPLPDSYLVMDE</sequence>
<dbReference type="InterPro" id="IPR036388">
    <property type="entry name" value="WH-like_DNA-bd_sf"/>
</dbReference>
<feature type="compositionally biased region" description="Basic and acidic residues" evidence="2">
    <location>
        <begin position="1"/>
        <end position="13"/>
    </location>
</feature>
<proteinExistence type="inferred from homology"/>
<evidence type="ECO:0000259" key="3">
    <source>
        <dbReference type="Pfam" id="PF01051"/>
    </source>
</evidence>